<sequence length="75" mass="8254">MSKPLPIHKGAQMQTLRSRGSHLHRSGRGANDPATVVTTLARSPSTLSLWSFLRCSGSFGKWENKSLKSEAWFGL</sequence>
<comment type="caution">
    <text evidence="2">The sequence shown here is derived from an EMBL/GenBank/DDBJ whole genome shotgun (WGS) entry which is preliminary data.</text>
</comment>
<dbReference type="EMBL" id="JAWDGP010004460">
    <property type="protein sequence ID" value="KAK3764238.1"/>
    <property type="molecule type" value="Genomic_DNA"/>
</dbReference>
<proteinExistence type="predicted"/>
<evidence type="ECO:0000313" key="2">
    <source>
        <dbReference type="EMBL" id="KAK3764238.1"/>
    </source>
</evidence>
<protein>
    <submittedName>
        <fullName evidence="2">Uncharacterized protein</fullName>
    </submittedName>
</protein>
<accession>A0AAE0Z7K8</accession>
<evidence type="ECO:0000313" key="3">
    <source>
        <dbReference type="Proteomes" id="UP001283361"/>
    </source>
</evidence>
<name>A0AAE0Z7K8_9GAST</name>
<gene>
    <name evidence="2" type="ORF">RRG08_032944</name>
</gene>
<keyword evidence="3" id="KW-1185">Reference proteome</keyword>
<evidence type="ECO:0000256" key="1">
    <source>
        <dbReference type="SAM" id="MobiDB-lite"/>
    </source>
</evidence>
<dbReference type="AlphaFoldDB" id="A0AAE0Z7K8"/>
<dbReference type="Proteomes" id="UP001283361">
    <property type="component" value="Unassembled WGS sequence"/>
</dbReference>
<feature type="region of interest" description="Disordered" evidence="1">
    <location>
        <begin position="1"/>
        <end position="35"/>
    </location>
</feature>
<reference evidence="2" key="1">
    <citation type="journal article" date="2023" name="G3 (Bethesda)">
        <title>A reference genome for the long-term kleptoplast-retaining sea slug Elysia crispata morphotype clarki.</title>
        <authorList>
            <person name="Eastman K.E."/>
            <person name="Pendleton A.L."/>
            <person name="Shaikh M.A."/>
            <person name="Suttiyut T."/>
            <person name="Ogas R."/>
            <person name="Tomko P."/>
            <person name="Gavelis G."/>
            <person name="Widhalm J.R."/>
            <person name="Wisecaver J.H."/>
        </authorList>
    </citation>
    <scope>NUCLEOTIDE SEQUENCE</scope>
    <source>
        <strain evidence="2">ECLA1</strain>
    </source>
</reference>
<organism evidence="2 3">
    <name type="scientific">Elysia crispata</name>
    <name type="common">lettuce slug</name>
    <dbReference type="NCBI Taxonomy" id="231223"/>
    <lineage>
        <taxon>Eukaryota</taxon>
        <taxon>Metazoa</taxon>
        <taxon>Spiralia</taxon>
        <taxon>Lophotrochozoa</taxon>
        <taxon>Mollusca</taxon>
        <taxon>Gastropoda</taxon>
        <taxon>Heterobranchia</taxon>
        <taxon>Euthyneura</taxon>
        <taxon>Panpulmonata</taxon>
        <taxon>Sacoglossa</taxon>
        <taxon>Placobranchoidea</taxon>
        <taxon>Plakobranchidae</taxon>
        <taxon>Elysia</taxon>
    </lineage>
</organism>